<proteinExistence type="predicted"/>
<evidence type="ECO:0000313" key="1">
    <source>
        <dbReference type="EMBL" id="MBX34254.1"/>
    </source>
</evidence>
<accession>A0A2P2MVK2</accession>
<name>A0A2P2MVK2_RHIMU</name>
<sequence>MLVNMTAKKTSLTN</sequence>
<protein>
    <submittedName>
        <fullName evidence="1">Uncharacterized protein</fullName>
    </submittedName>
</protein>
<reference evidence="1" key="1">
    <citation type="submission" date="2018-02" db="EMBL/GenBank/DDBJ databases">
        <title>Rhizophora mucronata_Transcriptome.</title>
        <authorList>
            <person name="Meera S.P."/>
            <person name="Sreeshan A."/>
            <person name="Augustine A."/>
        </authorList>
    </citation>
    <scope>NUCLEOTIDE SEQUENCE</scope>
    <source>
        <tissue evidence="1">Leaf</tissue>
    </source>
</reference>
<dbReference type="EMBL" id="GGEC01053770">
    <property type="protein sequence ID" value="MBX34254.1"/>
    <property type="molecule type" value="Transcribed_RNA"/>
</dbReference>
<organism evidence="1">
    <name type="scientific">Rhizophora mucronata</name>
    <name type="common">Asiatic mangrove</name>
    <dbReference type="NCBI Taxonomy" id="61149"/>
    <lineage>
        <taxon>Eukaryota</taxon>
        <taxon>Viridiplantae</taxon>
        <taxon>Streptophyta</taxon>
        <taxon>Embryophyta</taxon>
        <taxon>Tracheophyta</taxon>
        <taxon>Spermatophyta</taxon>
        <taxon>Magnoliopsida</taxon>
        <taxon>eudicotyledons</taxon>
        <taxon>Gunneridae</taxon>
        <taxon>Pentapetalae</taxon>
        <taxon>rosids</taxon>
        <taxon>fabids</taxon>
        <taxon>Malpighiales</taxon>
        <taxon>Rhizophoraceae</taxon>
        <taxon>Rhizophora</taxon>
    </lineage>
</organism>